<dbReference type="PANTHER" id="PTHR38790:SF4">
    <property type="entry name" value="2EXR DOMAIN-CONTAINING PROTEIN"/>
    <property type="match status" value="1"/>
</dbReference>
<sequence length="219" mass="26032">LFGVLYPELRNLVFTHALTEYDDHSRPYSKHTRYYRPGFEFPRKIDTNLLLTCRLIYLETHLAPISLNEHVFCMMRGPANLVTDPDEYFGKMTPQQRAAVRQVRFFTQLYWLEHQRAQEWAVGLIVPKLAITVRHSDWWYWESREPLRINEPDSEWGTWIGSMPGLRELEIEFESIDEQREQLEERVQVALHWKFPLANGVYLVHNGEEPVKSKWLGSS</sequence>
<evidence type="ECO:0000313" key="1">
    <source>
        <dbReference type="EMBL" id="KAJ7322865.1"/>
    </source>
</evidence>
<dbReference type="AlphaFoldDB" id="A0AAD6ZHK5"/>
<dbReference type="Proteomes" id="UP001218218">
    <property type="component" value="Unassembled WGS sequence"/>
</dbReference>
<reference evidence="1" key="1">
    <citation type="submission" date="2023-03" db="EMBL/GenBank/DDBJ databases">
        <title>Massive genome expansion in bonnet fungi (Mycena s.s.) driven by repeated elements and novel gene families across ecological guilds.</title>
        <authorList>
            <consortium name="Lawrence Berkeley National Laboratory"/>
            <person name="Harder C.B."/>
            <person name="Miyauchi S."/>
            <person name="Viragh M."/>
            <person name="Kuo A."/>
            <person name="Thoen E."/>
            <person name="Andreopoulos B."/>
            <person name="Lu D."/>
            <person name="Skrede I."/>
            <person name="Drula E."/>
            <person name="Henrissat B."/>
            <person name="Morin E."/>
            <person name="Kohler A."/>
            <person name="Barry K."/>
            <person name="LaButti K."/>
            <person name="Morin E."/>
            <person name="Salamov A."/>
            <person name="Lipzen A."/>
            <person name="Mereny Z."/>
            <person name="Hegedus B."/>
            <person name="Baldrian P."/>
            <person name="Stursova M."/>
            <person name="Weitz H."/>
            <person name="Taylor A."/>
            <person name="Grigoriev I.V."/>
            <person name="Nagy L.G."/>
            <person name="Martin F."/>
            <person name="Kauserud H."/>
        </authorList>
    </citation>
    <scope>NUCLEOTIDE SEQUENCE</scope>
    <source>
        <strain evidence="1">CBHHK002</strain>
    </source>
</reference>
<evidence type="ECO:0000313" key="2">
    <source>
        <dbReference type="Proteomes" id="UP001218218"/>
    </source>
</evidence>
<gene>
    <name evidence="1" type="ORF">DFH08DRAFT_646511</name>
</gene>
<feature type="non-terminal residue" evidence="1">
    <location>
        <position position="219"/>
    </location>
</feature>
<organism evidence="1 2">
    <name type="scientific">Mycena albidolilacea</name>
    <dbReference type="NCBI Taxonomy" id="1033008"/>
    <lineage>
        <taxon>Eukaryota</taxon>
        <taxon>Fungi</taxon>
        <taxon>Dikarya</taxon>
        <taxon>Basidiomycota</taxon>
        <taxon>Agaricomycotina</taxon>
        <taxon>Agaricomycetes</taxon>
        <taxon>Agaricomycetidae</taxon>
        <taxon>Agaricales</taxon>
        <taxon>Marasmiineae</taxon>
        <taxon>Mycenaceae</taxon>
        <taxon>Mycena</taxon>
    </lineage>
</organism>
<keyword evidence="2" id="KW-1185">Reference proteome</keyword>
<accession>A0AAD6ZHK5</accession>
<dbReference type="PANTHER" id="PTHR38790">
    <property type="entry name" value="2EXR DOMAIN-CONTAINING PROTEIN-RELATED"/>
    <property type="match status" value="1"/>
</dbReference>
<protein>
    <submittedName>
        <fullName evidence="1">Uncharacterized protein</fullName>
    </submittedName>
</protein>
<feature type="non-terminal residue" evidence="1">
    <location>
        <position position="1"/>
    </location>
</feature>
<proteinExistence type="predicted"/>
<comment type="caution">
    <text evidence="1">The sequence shown here is derived from an EMBL/GenBank/DDBJ whole genome shotgun (WGS) entry which is preliminary data.</text>
</comment>
<dbReference type="EMBL" id="JARIHO010000048">
    <property type="protein sequence ID" value="KAJ7322865.1"/>
    <property type="molecule type" value="Genomic_DNA"/>
</dbReference>
<name>A0AAD6ZHK5_9AGAR</name>